<gene>
    <name evidence="2" type="ORF">SEMRO_654_G182070.1</name>
</gene>
<sequence length="230" mass="25994">MELDFPHLQLSSSAEAHTSLIVQQCAAMCPPHSPLDNDNTKKGTKRPQSPDDDIPAGVEATSRKRARVGKRVRFTMTTTNTDGRPTEKDALIVIPRHVKEEDLPCMWYTRRDYRSFREDSQSLALAFELGILDRLHPDEICLRGLEANISKGHLEARLASRGTLTEFILRTQEAQKGHGMADPEMIRGLSQMLSKDACEDALKLAAYDREEAEQEFQKQDEQQETSSQEQ</sequence>
<accession>A0A9N8HIY4</accession>
<reference evidence="2" key="1">
    <citation type="submission" date="2020-06" db="EMBL/GenBank/DDBJ databases">
        <authorList>
            <consortium name="Plant Systems Biology data submission"/>
        </authorList>
    </citation>
    <scope>NUCLEOTIDE SEQUENCE</scope>
    <source>
        <strain evidence="2">D6</strain>
    </source>
</reference>
<protein>
    <submittedName>
        <fullName evidence="2">Uncharacterized protein</fullName>
    </submittedName>
</protein>
<dbReference type="OrthoDB" id="372487at2759"/>
<evidence type="ECO:0000313" key="3">
    <source>
        <dbReference type="Proteomes" id="UP001153069"/>
    </source>
</evidence>
<feature type="region of interest" description="Disordered" evidence="1">
    <location>
        <begin position="209"/>
        <end position="230"/>
    </location>
</feature>
<evidence type="ECO:0000313" key="2">
    <source>
        <dbReference type="EMBL" id="CAB9514452.1"/>
    </source>
</evidence>
<comment type="caution">
    <text evidence="2">The sequence shown here is derived from an EMBL/GenBank/DDBJ whole genome shotgun (WGS) entry which is preliminary data.</text>
</comment>
<organism evidence="2 3">
    <name type="scientific">Seminavis robusta</name>
    <dbReference type="NCBI Taxonomy" id="568900"/>
    <lineage>
        <taxon>Eukaryota</taxon>
        <taxon>Sar</taxon>
        <taxon>Stramenopiles</taxon>
        <taxon>Ochrophyta</taxon>
        <taxon>Bacillariophyta</taxon>
        <taxon>Bacillariophyceae</taxon>
        <taxon>Bacillariophycidae</taxon>
        <taxon>Naviculales</taxon>
        <taxon>Naviculaceae</taxon>
        <taxon>Seminavis</taxon>
    </lineage>
</organism>
<proteinExistence type="predicted"/>
<feature type="compositionally biased region" description="Basic and acidic residues" evidence="1">
    <location>
        <begin position="209"/>
        <end position="221"/>
    </location>
</feature>
<name>A0A9N8HIY4_9STRA</name>
<evidence type="ECO:0000256" key="1">
    <source>
        <dbReference type="SAM" id="MobiDB-lite"/>
    </source>
</evidence>
<feature type="region of interest" description="Disordered" evidence="1">
    <location>
        <begin position="31"/>
        <end position="65"/>
    </location>
</feature>
<dbReference type="AlphaFoldDB" id="A0A9N8HIY4"/>
<dbReference type="EMBL" id="CAICTM010000653">
    <property type="protein sequence ID" value="CAB9514452.1"/>
    <property type="molecule type" value="Genomic_DNA"/>
</dbReference>
<keyword evidence="3" id="KW-1185">Reference proteome</keyword>
<dbReference type="Proteomes" id="UP001153069">
    <property type="component" value="Unassembled WGS sequence"/>
</dbReference>